<dbReference type="Proteomes" id="UP001470230">
    <property type="component" value="Unassembled WGS sequence"/>
</dbReference>
<dbReference type="InterPro" id="IPR036317">
    <property type="entry name" value="Cullin_homology_sf"/>
</dbReference>
<dbReference type="InterPro" id="IPR036388">
    <property type="entry name" value="WH-like_DNA-bd_sf"/>
</dbReference>
<evidence type="ECO:0000313" key="3">
    <source>
        <dbReference type="Proteomes" id="UP001470230"/>
    </source>
</evidence>
<organism evidence="2 3">
    <name type="scientific">Tritrichomonas musculus</name>
    <dbReference type="NCBI Taxonomy" id="1915356"/>
    <lineage>
        <taxon>Eukaryota</taxon>
        <taxon>Metamonada</taxon>
        <taxon>Parabasalia</taxon>
        <taxon>Tritrichomonadida</taxon>
        <taxon>Tritrichomonadidae</taxon>
        <taxon>Tritrichomonas</taxon>
    </lineage>
</organism>
<evidence type="ECO:0000313" key="2">
    <source>
        <dbReference type="EMBL" id="KAK8884251.1"/>
    </source>
</evidence>
<protein>
    <recommendedName>
        <fullName evidence="4">Cullin family profile domain-containing protein</fullName>
    </recommendedName>
</protein>
<dbReference type="EMBL" id="JAPFFF010000008">
    <property type="protein sequence ID" value="KAK8884251.1"/>
    <property type="molecule type" value="Genomic_DNA"/>
</dbReference>
<evidence type="ECO:0008006" key="4">
    <source>
        <dbReference type="Google" id="ProtNLM"/>
    </source>
</evidence>
<dbReference type="InterPro" id="IPR036390">
    <property type="entry name" value="WH_DNA-bd_sf"/>
</dbReference>
<reference evidence="2 3" key="1">
    <citation type="submission" date="2024-04" db="EMBL/GenBank/DDBJ databases">
        <title>Tritrichomonas musculus Genome.</title>
        <authorList>
            <person name="Alves-Ferreira E."/>
            <person name="Grigg M."/>
            <person name="Lorenzi H."/>
            <person name="Galac M."/>
        </authorList>
    </citation>
    <scope>NUCLEOTIDE SEQUENCE [LARGE SCALE GENOMIC DNA]</scope>
    <source>
        <strain evidence="2 3">EAF2021</strain>
    </source>
</reference>
<dbReference type="SUPFAM" id="SSF46785">
    <property type="entry name" value="Winged helix' DNA-binding domain"/>
    <property type="match status" value="1"/>
</dbReference>
<feature type="region of interest" description="Disordered" evidence="1">
    <location>
        <begin position="1"/>
        <end position="22"/>
    </location>
</feature>
<dbReference type="Gene3D" id="1.10.10.10">
    <property type="entry name" value="Winged helix-like DNA-binding domain superfamily/Winged helix DNA-binding domain"/>
    <property type="match status" value="1"/>
</dbReference>
<feature type="compositionally biased region" description="Polar residues" evidence="1">
    <location>
        <begin position="1"/>
        <end position="15"/>
    </location>
</feature>
<dbReference type="Gene3D" id="3.30.230.130">
    <property type="entry name" value="Cullin, Chain C, Domain 2"/>
    <property type="match status" value="1"/>
</dbReference>
<sequence>MSGSEQKVKQSQQENQTKENKIIGKTYHSINIGPINNDFSIPTKIKSPFDDKADEFEQNIKNIIEPYFSKNPPNSFPIQNFSLLSNYVSSEQRKKICDFILSYITNVASTYSQELLSLSENSEIIIKSGQIISTILNFSNFFGFIQLDQSFSEIYYKTLHANMYYNNDAFLGLFSSIVSEILVNSLKANKPLACDEQYVILLTENANLFTDNFIRTITQPLSIFLKNIMSQGNENDKNSMKTQYCAAFKSFYTLYSSLPDTTVNFLKLISKIFSNEVIRQNAVQFIISVGEVVFYNQDQINAFFAVIDPATPITDYALFVKSMISNGIDMQKMANLHRFIGKQSIHMRHIVERFLKKRLKENEKQAIVSFAELLDNEFRSGKYSPDIISELSLIQDKFGFESVHSALMMRRAIETDFELDKRFAEEYNDFFNDNHSENFMLICKDVEESRSLFKNFLKEKKEVPSFLSIFVFFWQNWKIDDYAKYKFPDIILPHLTNFTLYMRKICPKKQLSWHLAASDCKLKIGKFLISCNGVTGAVLLTLNDSPKTVDQIKNLLTISDFDPEPILSQFMEKKGGNIINRFIERGQTFYKINTDIDLNDGDEVTIKTLLTLPEDINKSQNGRYDFFNIASKTTQIDGLIMSSLKGKEMTKQQILSRIQKMVTFPIEENFIQERIDRLERRNFITHDPVNENVFRYVP</sequence>
<name>A0ABR2JZU6_9EUKA</name>
<keyword evidence="3" id="KW-1185">Reference proteome</keyword>
<gene>
    <name evidence="2" type="ORF">M9Y10_043359</name>
</gene>
<dbReference type="SUPFAM" id="SSF75632">
    <property type="entry name" value="Cullin homology domain"/>
    <property type="match status" value="1"/>
</dbReference>
<proteinExistence type="predicted"/>
<comment type="caution">
    <text evidence="2">The sequence shown here is derived from an EMBL/GenBank/DDBJ whole genome shotgun (WGS) entry which is preliminary data.</text>
</comment>
<accession>A0ABR2JZU6</accession>
<evidence type="ECO:0000256" key="1">
    <source>
        <dbReference type="SAM" id="MobiDB-lite"/>
    </source>
</evidence>